<protein>
    <submittedName>
        <fullName evidence="4">AMP-dependent synthetase and ligase</fullName>
    </submittedName>
</protein>
<feature type="domain" description="AMP-binding enzyme C-terminal" evidence="3">
    <location>
        <begin position="436"/>
        <end position="511"/>
    </location>
</feature>
<evidence type="ECO:0000313" key="5">
    <source>
        <dbReference type="Proteomes" id="UP000007089"/>
    </source>
</evidence>
<feature type="domain" description="AMP-dependent synthetase/ligase" evidence="2">
    <location>
        <begin position="11"/>
        <end position="386"/>
    </location>
</feature>
<gene>
    <name evidence="4" type="ordered locus">A2cp1_2958</name>
</gene>
<dbReference type="KEGG" id="acp:A2cp1_2958"/>
<name>B8JFB8_ANAD2</name>
<evidence type="ECO:0000259" key="2">
    <source>
        <dbReference type="Pfam" id="PF00501"/>
    </source>
</evidence>
<dbReference type="AlphaFoldDB" id="B8JFB8"/>
<keyword evidence="4" id="KW-0436">Ligase</keyword>
<dbReference type="InterPro" id="IPR045851">
    <property type="entry name" value="AMP-bd_C_sf"/>
</dbReference>
<dbReference type="InterPro" id="IPR000873">
    <property type="entry name" value="AMP-dep_synth/lig_dom"/>
</dbReference>
<evidence type="ECO:0000313" key="4">
    <source>
        <dbReference type="EMBL" id="ACL66295.1"/>
    </source>
</evidence>
<dbReference type="InterPro" id="IPR025110">
    <property type="entry name" value="AMP-bd_C"/>
</dbReference>
<reference evidence="4" key="1">
    <citation type="submission" date="2009-01" db="EMBL/GenBank/DDBJ databases">
        <title>Complete sequence of Anaeromyxobacter dehalogenans 2CP-1.</title>
        <authorList>
            <consortium name="US DOE Joint Genome Institute"/>
            <person name="Lucas S."/>
            <person name="Copeland A."/>
            <person name="Lapidus A."/>
            <person name="Glavina del Rio T."/>
            <person name="Dalin E."/>
            <person name="Tice H."/>
            <person name="Bruce D."/>
            <person name="Goodwin L."/>
            <person name="Pitluck S."/>
            <person name="Saunders E."/>
            <person name="Brettin T."/>
            <person name="Detter J.C."/>
            <person name="Han C."/>
            <person name="Larimer F."/>
            <person name="Land M."/>
            <person name="Hauser L."/>
            <person name="Kyrpides N."/>
            <person name="Ovchinnikova G."/>
            <person name="Beliaev A.S."/>
            <person name="Richardson P."/>
        </authorList>
    </citation>
    <scope>NUCLEOTIDE SEQUENCE</scope>
    <source>
        <strain evidence="4">2CP-1</strain>
    </source>
</reference>
<dbReference type="RefSeq" id="WP_012634027.1">
    <property type="nucleotide sequence ID" value="NC_011891.1"/>
</dbReference>
<dbReference type="InterPro" id="IPR042099">
    <property type="entry name" value="ANL_N_sf"/>
</dbReference>
<dbReference type="EMBL" id="CP001359">
    <property type="protein sequence ID" value="ACL66295.1"/>
    <property type="molecule type" value="Genomic_DNA"/>
</dbReference>
<dbReference type="PANTHER" id="PTHR43767">
    <property type="entry name" value="LONG-CHAIN-FATTY-ACID--COA LIGASE"/>
    <property type="match status" value="1"/>
</dbReference>
<dbReference type="HOGENOM" id="CLU_000022_59_7_7"/>
<keyword evidence="5" id="KW-1185">Reference proteome</keyword>
<dbReference type="InterPro" id="IPR020845">
    <property type="entry name" value="AMP-binding_CS"/>
</dbReference>
<proteinExistence type="predicted"/>
<dbReference type="SUPFAM" id="SSF56801">
    <property type="entry name" value="Acetyl-CoA synthetase-like"/>
    <property type="match status" value="1"/>
</dbReference>
<dbReference type="Pfam" id="PF00501">
    <property type="entry name" value="AMP-binding"/>
    <property type="match status" value="1"/>
</dbReference>
<dbReference type="Pfam" id="PF13193">
    <property type="entry name" value="AMP-binding_C"/>
    <property type="match status" value="1"/>
</dbReference>
<dbReference type="InterPro" id="IPR050237">
    <property type="entry name" value="ATP-dep_AMP-bd_enzyme"/>
</dbReference>
<dbReference type="GO" id="GO:0016878">
    <property type="term" value="F:acid-thiol ligase activity"/>
    <property type="evidence" value="ECO:0007669"/>
    <property type="project" value="UniProtKB-ARBA"/>
</dbReference>
<feature type="region of interest" description="Disordered" evidence="1">
    <location>
        <begin position="157"/>
        <end position="176"/>
    </location>
</feature>
<evidence type="ECO:0000259" key="3">
    <source>
        <dbReference type="Pfam" id="PF13193"/>
    </source>
</evidence>
<evidence type="ECO:0000256" key="1">
    <source>
        <dbReference type="SAM" id="MobiDB-lite"/>
    </source>
</evidence>
<accession>B8JFB8</accession>
<dbReference type="Gene3D" id="3.30.300.30">
    <property type="match status" value="1"/>
</dbReference>
<dbReference type="Proteomes" id="UP000007089">
    <property type="component" value="Chromosome"/>
</dbReference>
<dbReference type="Gene3D" id="3.40.50.12780">
    <property type="entry name" value="N-terminal domain of ligase-like"/>
    <property type="match status" value="1"/>
</dbReference>
<dbReference type="PANTHER" id="PTHR43767:SF1">
    <property type="entry name" value="NONRIBOSOMAL PEPTIDE SYNTHASE PES1 (EUROFUNG)-RELATED"/>
    <property type="match status" value="1"/>
</dbReference>
<organism evidence="4 5">
    <name type="scientific">Anaeromyxobacter dehalogenans (strain ATCC BAA-258 / DSM 21875 / 2CP-1)</name>
    <dbReference type="NCBI Taxonomy" id="455488"/>
    <lineage>
        <taxon>Bacteria</taxon>
        <taxon>Pseudomonadati</taxon>
        <taxon>Myxococcota</taxon>
        <taxon>Myxococcia</taxon>
        <taxon>Myxococcales</taxon>
        <taxon>Cystobacterineae</taxon>
        <taxon>Anaeromyxobacteraceae</taxon>
        <taxon>Anaeromyxobacter</taxon>
    </lineage>
</organism>
<sequence>MRSPFLHDWLFAHAERRPEAPAVATPSMRVTYGELAGRVRALAGHLAARGVRPGDRVVLALPNLPATVAAGLAVNALGATTVEVNREWSPEILGRILAQTRTRHALVWGRDARTWGGLCRSHPLERLWVVHPGAPPAALLDALGGTPATWVIEDGRVDPAEGAAPPPPSPALSPDQPALVLYTSGSTGQPRGVVQTFRNVDANSRSIVQYLELGESDRALLILPLYYCYGRSVLQTHLLAGGSMFLDGRFAFPRVVLEAMTGEGCTGFAGVPLTFEIIRRQVDVASMRFPTLRYLTQAGGAMAPDTVAWVRNAFQPARLFVMYGQTEATARLAYLPPERGEEKLGSMGVAIPGVELRVVDDGGRELATGETGHLVARGDNVTLGYLDEPEETAAILHDGWLWTGDLASRDADGFFFHRGRSKEILKVGGHRVSPIEIEHAVARHPDVAEAAVVGVQDALMGELPVAFVVPRPGASPTEDDLRRFCREHLPAYQVPVRFTFVDALPRNESGKLLRAELARRTGP</sequence>
<dbReference type="PROSITE" id="PS00455">
    <property type="entry name" value="AMP_BINDING"/>
    <property type="match status" value="1"/>
</dbReference>